<evidence type="ECO:0000313" key="2">
    <source>
        <dbReference type="EMBL" id="KAJ4192580.1"/>
    </source>
</evidence>
<protein>
    <submittedName>
        <fullName evidence="2">Uncharacterized protein</fullName>
    </submittedName>
</protein>
<dbReference type="EMBL" id="JAOQAV010000007">
    <property type="protein sequence ID" value="KAJ4192580.1"/>
    <property type="molecule type" value="Genomic_DNA"/>
</dbReference>
<organism evidence="2 3">
    <name type="scientific">Fusarium falciforme</name>
    <dbReference type="NCBI Taxonomy" id="195108"/>
    <lineage>
        <taxon>Eukaryota</taxon>
        <taxon>Fungi</taxon>
        <taxon>Dikarya</taxon>
        <taxon>Ascomycota</taxon>
        <taxon>Pezizomycotina</taxon>
        <taxon>Sordariomycetes</taxon>
        <taxon>Hypocreomycetidae</taxon>
        <taxon>Hypocreales</taxon>
        <taxon>Nectriaceae</taxon>
        <taxon>Fusarium</taxon>
        <taxon>Fusarium solani species complex</taxon>
    </lineage>
</organism>
<comment type="caution">
    <text evidence="2">The sequence shown here is derived from an EMBL/GenBank/DDBJ whole genome shotgun (WGS) entry which is preliminary data.</text>
</comment>
<dbReference type="AlphaFoldDB" id="A0A9W8RE36"/>
<sequence length="73" mass="8278">MAHKALQDKDMVQKKTTAMVKNKRIFERYEDVIESFGDDAGEELELDSANKLIPPRGAENPEVNSYEASGFHH</sequence>
<accession>A0A9W8RE36</accession>
<evidence type="ECO:0000256" key="1">
    <source>
        <dbReference type="SAM" id="MobiDB-lite"/>
    </source>
</evidence>
<keyword evidence="3" id="KW-1185">Reference proteome</keyword>
<proteinExistence type="predicted"/>
<feature type="region of interest" description="Disordered" evidence="1">
    <location>
        <begin position="51"/>
        <end position="73"/>
    </location>
</feature>
<gene>
    <name evidence="2" type="ORF">NW755_003729</name>
</gene>
<dbReference type="Proteomes" id="UP001152087">
    <property type="component" value="Unassembled WGS sequence"/>
</dbReference>
<name>A0A9W8RE36_9HYPO</name>
<evidence type="ECO:0000313" key="3">
    <source>
        <dbReference type="Proteomes" id="UP001152087"/>
    </source>
</evidence>
<reference evidence="2" key="1">
    <citation type="submission" date="2022-09" db="EMBL/GenBank/DDBJ databases">
        <title>Fusarium specimens isolated from Avocado Roots.</title>
        <authorList>
            <person name="Stajich J."/>
            <person name="Roper C."/>
            <person name="Heimlech-Rivalta G."/>
        </authorList>
    </citation>
    <scope>NUCLEOTIDE SEQUENCE</scope>
    <source>
        <strain evidence="2">A02</strain>
    </source>
</reference>